<keyword evidence="2 5" id="KW-0158">Chromosome</keyword>
<dbReference type="InParanoid" id="A0A1D2VC47"/>
<keyword evidence="7" id="KW-0238">DNA-binding</keyword>
<keyword evidence="4 5" id="KW-0539">Nucleus</keyword>
<dbReference type="GeneID" id="30964459"/>
<organism evidence="7 8">
    <name type="scientific">Ascoidea rubescens DSM 1968</name>
    <dbReference type="NCBI Taxonomy" id="1344418"/>
    <lineage>
        <taxon>Eukaryota</taxon>
        <taxon>Fungi</taxon>
        <taxon>Dikarya</taxon>
        <taxon>Ascomycota</taxon>
        <taxon>Saccharomycotina</taxon>
        <taxon>Saccharomycetes</taxon>
        <taxon>Ascoideaceae</taxon>
        <taxon>Ascoidea</taxon>
    </lineage>
</organism>
<proteinExistence type="inferred from homology"/>
<dbReference type="RefSeq" id="XP_020045492.1">
    <property type="nucleotide sequence ID" value="XM_020190823.1"/>
</dbReference>
<sequence>MNKNGFTKTEDEFILEEVRKNPHKRSTHKLFHEIAIKLGRHTGNSVRYRFRSCLSNKLNYVYKTNKDGDLYFDENNQLIKTKIMPGTLKTRFTAEDDYILCKQVYKKMLEHSINLTDLKNSTVRFCKFILPNKFFELLQNDYPHHTKCAWRDRYRKFAMEFGIKNYINYYEQQIQNKLVPEPMKDYTGKAHR</sequence>
<dbReference type="PANTHER" id="PTHR16466">
    <property type="entry name" value="TELOMERE REPEAT-BINDING FACTOR 2-INTERACTING PROTEIN 1"/>
    <property type="match status" value="1"/>
</dbReference>
<evidence type="ECO:0000256" key="4">
    <source>
        <dbReference type="ARBA" id="ARBA00023242"/>
    </source>
</evidence>
<accession>A0A1D2VC47</accession>
<evidence type="ECO:0000313" key="8">
    <source>
        <dbReference type="Proteomes" id="UP000095038"/>
    </source>
</evidence>
<comment type="similarity">
    <text evidence="1 5">Belongs to the RAP1 family.</text>
</comment>
<gene>
    <name evidence="7" type="ORF">ASCRUDRAFT_38079</name>
</gene>
<evidence type="ECO:0000259" key="6">
    <source>
        <dbReference type="PROSITE" id="PS51294"/>
    </source>
</evidence>
<dbReference type="PANTHER" id="PTHR16466:SF6">
    <property type="entry name" value="TELOMERIC REPEAT-BINDING FACTOR 2-INTERACTING PROTEIN 1"/>
    <property type="match status" value="1"/>
</dbReference>
<dbReference type="Proteomes" id="UP000095038">
    <property type="component" value="Unassembled WGS sequence"/>
</dbReference>
<dbReference type="CDD" id="cd11655">
    <property type="entry name" value="rap1_myb-like"/>
    <property type="match status" value="1"/>
</dbReference>
<dbReference type="Pfam" id="PF09197">
    <property type="entry name" value="Rap1-DNA-bind"/>
    <property type="match status" value="1"/>
</dbReference>
<dbReference type="EMBL" id="KV454487">
    <property type="protein sequence ID" value="ODV59185.1"/>
    <property type="molecule type" value="Genomic_DNA"/>
</dbReference>
<keyword evidence="8" id="KW-1185">Reference proteome</keyword>
<protein>
    <recommendedName>
        <fullName evidence="5">DNA-binding protein RAP1</fullName>
    </recommendedName>
</protein>
<dbReference type="PROSITE" id="PS51294">
    <property type="entry name" value="HTH_MYB"/>
    <property type="match status" value="1"/>
</dbReference>
<name>A0A1D2VC47_9ASCO</name>
<dbReference type="InterPro" id="IPR039595">
    <property type="entry name" value="TE2IP/Rap1"/>
</dbReference>
<dbReference type="GO" id="GO:0031848">
    <property type="term" value="P:protection from non-homologous end joining at telomere"/>
    <property type="evidence" value="ECO:0007669"/>
    <property type="project" value="TreeGrafter"/>
</dbReference>
<dbReference type="STRING" id="1344418.A0A1D2VC47"/>
<dbReference type="SMART" id="SM00717">
    <property type="entry name" value="SANT"/>
    <property type="match status" value="1"/>
</dbReference>
<keyword evidence="7" id="KW-0371">Homeobox</keyword>
<dbReference type="InterPro" id="IPR017930">
    <property type="entry name" value="Myb_dom"/>
</dbReference>
<evidence type="ECO:0000256" key="2">
    <source>
        <dbReference type="ARBA" id="ARBA00022454"/>
    </source>
</evidence>
<dbReference type="OrthoDB" id="435460at2759"/>
<reference evidence="8" key="1">
    <citation type="submission" date="2016-05" db="EMBL/GenBank/DDBJ databases">
        <title>Comparative genomics of biotechnologically important yeasts.</title>
        <authorList>
            <consortium name="DOE Joint Genome Institute"/>
            <person name="Riley R."/>
            <person name="Haridas S."/>
            <person name="Wolfe K.H."/>
            <person name="Lopes M.R."/>
            <person name="Hittinger C.T."/>
            <person name="Goker M."/>
            <person name="Salamov A."/>
            <person name="Wisecaver J."/>
            <person name="Long T.M."/>
            <person name="Aerts A.L."/>
            <person name="Barry K."/>
            <person name="Choi C."/>
            <person name="Clum A."/>
            <person name="Coughlan A.Y."/>
            <person name="Deshpande S."/>
            <person name="Douglass A.P."/>
            <person name="Hanson S.J."/>
            <person name="Klenk H.-P."/>
            <person name="Labutti K."/>
            <person name="Lapidus A."/>
            <person name="Lindquist E."/>
            <person name="Lipzen A."/>
            <person name="Meier-Kolthoff J.P."/>
            <person name="Ohm R.A."/>
            <person name="Otillar R.P."/>
            <person name="Pangilinan J."/>
            <person name="Peng Y."/>
            <person name="Rokas A."/>
            <person name="Rosa C.A."/>
            <person name="Scheuner C."/>
            <person name="Sibirny A.A."/>
            <person name="Slot J.C."/>
            <person name="Stielow J.B."/>
            <person name="Sun H."/>
            <person name="Kurtzman C.P."/>
            <person name="Blackwell M."/>
            <person name="Grigoriev I.V."/>
            <person name="Jeffries T.W."/>
        </authorList>
    </citation>
    <scope>NUCLEOTIDE SEQUENCE [LARGE SCALE GENOMIC DNA]</scope>
    <source>
        <strain evidence="8">DSM 1968</strain>
    </source>
</reference>
<comment type="subcellular location">
    <subcellularLocation>
        <location evidence="5">Nucleus</location>
    </subcellularLocation>
    <subcellularLocation>
        <location evidence="5">Chromosome</location>
        <location evidence="5">Telomere</location>
    </subcellularLocation>
</comment>
<evidence type="ECO:0000256" key="1">
    <source>
        <dbReference type="ARBA" id="ARBA00010467"/>
    </source>
</evidence>
<dbReference type="Pfam" id="PF00249">
    <property type="entry name" value="Myb_DNA-binding"/>
    <property type="match status" value="1"/>
</dbReference>
<keyword evidence="3 5" id="KW-0779">Telomere</keyword>
<comment type="subunit">
    <text evidence="5">Homodimer.</text>
</comment>
<feature type="non-terminal residue" evidence="7">
    <location>
        <position position="192"/>
    </location>
</feature>
<evidence type="ECO:0000256" key="3">
    <source>
        <dbReference type="ARBA" id="ARBA00022895"/>
    </source>
</evidence>
<dbReference type="GO" id="GO:0070187">
    <property type="term" value="C:shelterin complex"/>
    <property type="evidence" value="ECO:0007669"/>
    <property type="project" value="TreeGrafter"/>
</dbReference>
<dbReference type="InterPro" id="IPR009057">
    <property type="entry name" value="Homeodomain-like_sf"/>
</dbReference>
<dbReference type="AlphaFoldDB" id="A0A1D2VC47"/>
<dbReference type="InterPro" id="IPR015280">
    <property type="entry name" value="Rap1_DNA-bd"/>
</dbReference>
<comment type="function">
    <text evidence="5">Involved in the regulation of telomere length, clustering and has a specific role in telomere position effect (TPE).</text>
</comment>
<feature type="domain" description="HTH myb-type" evidence="6">
    <location>
        <begin position="1"/>
        <end position="58"/>
    </location>
</feature>
<dbReference type="InterPro" id="IPR001005">
    <property type="entry name" value="SANT/Myb"/>
</dbReference>
<evidence type="ECO:0000256" key="5">
    <source>
        <dbReference type="RuleBase" id="RU367107"/>
    </source>
</evidence>
<dbReference type="GO" id="GO:0010833">
    <property type="term" value="P:telomere maintenance via telomere lengthening"/>
    <property type="evidence" value="ECO:0007669"/>
    <property type="project" value="UniProtKB-UniRule"/>
</dbReference>
<dbReference type="SUPFAM" id="SSF46689">
    <property type="entry name" value="Homeodomain-like"/>
    <property type="match status" value="2"/>
</dbReference>
<dbReference type="GO" id="GO:0042162">
    <property type="term" value="F:telomeric DNA binding"/>
    <property type="evidence" value="ECO:0007669"/>
    <property type="project" value="TreeGrafter"/>
</dbReference>
<evidence type="ECO:0000313" key="7">
    <source>
        <dbReference type="EMBL" id="ODV59185.1"/>
    </source>
</evidence>
<dbReference type="Gene3D" id="1.10.10.60">
    <property type="entry name" value="Homeodomain-like"/>
    <property type="match status" value="2"/>
</dbReference>